<evidence type="ECO:0000313" key="7">
    <source>
        <dbReference type="EMBL" id="SEI85842.1"/>
    </source>
</evidence>
<dbReference type="SUPFAM" id="SSF52507">
    <property type="entry name" value="Homo-oligomeric flavin-containing Cys decarboxylases, HFCD"/>
    <property type="match status" value="1"/>
</dbReference>
<dbReference type="OrthoDB" id="9802554at2"/>
<dbReference type="GO" id="GO:0071513">
    <property type="term" value="C:phosphopantothenoylcysteine decarboxylase complex"/>
    <property type="evidence" value="ECO:0007669"/>
    <property type="project" value="TreeGrafter"/>
</dbReference>
<dbReference type="GO" id="GO:0015941">
    <property type="term" value="P:pantothenate catabolic process"/>
    <property type="evidence" value="ECO:0007669"/>
    <property type="project" value="InterPro"/>
</dbReference>
<dbReference type="EC" id="6.3.2.5" evidence="3"/>
<gene>
    <name evidence="3" type="primary">coaBC</name>
    <name evidence="7" type="ORF">SAMN05421637_0209</name>
</gene>
<feature type="binding site" evidence="3">
    <location>
        <position position="329"/>
    </location>
    <ligand>
        <name>CTP</name>
        <dbReference type="ChEBI" id="CHEBI:37563"/>
    </ligand>
</feature>
<evidence type="ECO:0000259" key="5">
    <source>
        <dbReference type="Pfam" id="PF02441"/>
    </source>
</evidence>
<feature type="binding site" evidence="3">
    <location>
        <position position="347"/>
    </location>
    <ligand>
        <name>CTP</name>
        <dbReference type="ChEBI" id="CHEBI:37563"/>
    </ligand>
</feature>
<dbReference type="UniPathway" id="UPA00241">
    <property type="reaction ID" value="UER00353"/>
</dbReference>
<feature type="domain" description="Flavoprotein" evidence="5">
    <location>
        <begin position="1"/>
        <end position="168"/>
    </location>
</feature>
<dbReference type="EC" id="4.1.1.36" evidence="3"/>
<feature type="region of interest" description="Phosphopantothenate--cysteine ligase" evidence="3">
    <location>
        <begin position="195"/>
        <end position="407"/>
    </location>
</feature>
<evidence type="ECO:0000256" key="4">
    <source>
        <dbReference type="RuleBase" id="RU364078"/>
    </source>
</evidence>
<proteinExistence type="inferred from homology"/>
<dbReference type="GO" id="GO:0004633">
    <property type="term" value="F:phosphopantothenoylcysteine decarboxylase activity"/>
    <property type="evidence" value="ECO:0007669"/>
    <property type="project" value="UniProtKB-UniRule"/>
</dbReference>
<comment type="catalytic activity">
    <reaction evidence="3 4">
        <text>N-[(R)-4-phosphopantothenoyl]-L-cysteine + H(+) = (R)-4'-phosphopantetheine + CO2</text>
        <dbReference type="Rhea" id="RHEA:16793"/>
        <dbReference type="ChEBI" id="CHEBI:15378"/>
        <dbReference type="ChEBI" id="CHEBI:16526"/>
        <dbReference type="ChEBI" id="CHEBI:59458"/>
        <dbReference type="ChEBI" id="CHEBI:61723"/>
        <dbReference type="EC" id="4.1.1.36"/>
    </reaction>
</comment>
<comment type="cofactor">
    <cofactor evidence="3">
        <name>FMN</name>
        <dbReference type="ChEBI" id="CHEBI:58210"/>
    </cofactor>
    <text evidence="3">Binds 1 FMN per subunit.</text>
</comment>
<comment type="pathway">
    <text evidence="3 4">Cofactor biosynthesis; coenzyme A biosynthesis; CoA from (R)-pantothenate: step 3/5.</text>
</comment>
<dbReference type="InterPro" id="IPR005252">
    <property type="entry name" value="CoaBC"/>
</dbReference>
<comment type="catalytic activity">
    <reaction evidence="3 4">
        <text>(R)-4'-phosphopantothenate + L-cysteine + CTP = N-[(R)-4-phosphopantothenoyl]-L-cysteine + CMP + diphosphate + H(+)</text>
        <dbReference type="Rhea" id="RHEA:19397"/>
        <dbReference type="ChEBI" id="CHEBI:10986"/>
        <dbReference type="ChEBI" id="CHEBI:15378"/>
        <dbReference type="ChEBI" id="CHEBI:33019"/>
        <dbReference type="ChEBI" id="CHEBI:35235"/>
        <dbReference type="ChEBI" id="CHEBI:37563"/>
        <dbReference type="ChEBI" id="CHEBI:59458"/>
        <dbReference type="ChEBI" id="CHEBI:60377"/>
        <dbReference type="EC" id="6.3.2.5"/>
    </reaction>
</comment>
<evidence type="ECO:0000259" key="6">
    <source>
        <dbReference type="Pfam" id="PF04127"/>
    </source>
</evidence>
<dbReference type="PANTHER" id="PTHR14359">
    <property type="entry name" value="HOMO-OLIGOMERIC FLAVIN CONTAINING CYS DECARBOXYLASE FAMILY"/>
    <property type="match status" value="1"/>
</dbReference>
<dbReference type="RefSeq" id="WP_042212122.1">
    <property type="nucleotide sequence ID" value="NZ_BBLU01000001.1"/>
</dbReference>
<keyword evidence="3 4" id="KW-0436">Ligase</keyword>
<dbReference type="GO" id="GO:0004632">
    <property type="term" value="F:phosphopantothenate--cysteine ligase activity"/>
    <property type="evidence" value="ECO:0007669"/>
    <property type="project" value="UniProtKB-UniRule"/>
</dbReference>
<dbReference type="GO" id="GO:0015937">
    <property type="term" value="P:coenzyme A biosynthetic process"/>
    <property type="evidence" value="ECO:0007669"/>
    <property type="project" value="UniProtKB-UniRule"/>
</dbReference>
<dbReference type="EMBL" id="FNZI01000001">
    <property type="protein sequence ID" value="SEI85842.1"/>
    <property type="molecule type" value="Genomic_DNA"/>
</dbReference>
<dbReference type="STRING" id="1043493.SAMN05421637_0209"/>
<dbReference type="GO" id="GO:0010181">
    <property type="term" value="F:FMN binding"/>
    <property type="evidence" value="ECO:0007669"/>
    <property type="project" value="UniProtKB-UniRule"/>
</dbReference>
<evidence type="ECO:0000256" key="2">
    <source>
        <dbReference type="ARBA" id="ARBA00023239"/>
    </source>
</evidence>
<dbReference type="NCBIfam" id="TIGR00521">
    <property type="entry name" value="coaBC_dfp"/>
    <property type="match status" value="1"/>
</dbReference>
<keyword evidence="3" id="KW-0479">Metal-binding</keyword>
<dbReference type="Pfam" id="PF04127">
    <property type="entry name" value="DFP"/>
    <property type="match status" value="1"/>
</dbReference>
<keyword evidence="2 3" id="KW-0456">Lyase</keyword>
<accession>A0A1H6UDC3</accession>
<dbReference type="PANTHER" id="PTHR14359:SF6">
    <property type="entry name" value="PHOSPHOPANTOTHENOYLCYSTEINE DECARBOXYLASE"/>
    <property type="match status" value="1"/>
</dbReference>
<comment type="pathway">
    <text evidence="3 4">Cofactor biosynthesis; coenzyme A biosynthesis; CoA from (R)-pantothenate: step 2/5.</text>
</comment>
<dbReference type="Proteomes" id="UP000183315">
    <property type="component" value="Unassembled WGS sequence"/>
</dbReference>
<dbReference type="SUPFAM" id="SSF102645">
    <property type="entry name" value="CoaB-like"/>
    <property type="match status" value="1"/>
</dbReference>
<feature type="binding site" evidence="3">
    <location>
        <position position="351"/>
    </location>
    <ligand>
        <name>CTP</name>
        <dbReference type="ChEBI" id="CHEBI:37563"/>
    </ligand>
</feature>
<evidence type="ECO:0000313" key="8">
    <source>
        <dbReference type="Proteomes" id="UP000183315"/>
    </source>
</evidence>
<comment type="similarity">
    <text evidence="3 4">In the N-terminal section; belongs to the HFCD (homo-oligomeric flavin containing Cys decarboxylase) superfamily.</text>
</comment>
<evidence type="ECO:0000256" key="1">
    <source>
        <dbReference type="ARBA" id="ARBA00022793"/>
    </source>
</evidence>
<keyword evidence="1 3" id="KW-0210">Decarboxylase</keyword>
<feature type="binding site" evidence="3">
    <location>
        <position position="293"/>
    </location>
    <ligand>
        <name>CTP</name>
        <dbReference type="ChEBI" id="CHEBI:37563"/>
    </ligand>
</feature>
<feature type="domain" description="DNA/pantothenate metabolism flavoprotein C-terminal" evidence="6">
    <location>
        <begin position="190"/>
        <end position="404"/>
    </location>
</feature>
<keyword evidence="3 4" id="KW-0288">FMN</keyword>
<keyword evidence="3" id="KW-0460">Magnesium</keyword>
<dbReference type="GO" id="GO:0046872">
    <property type="term" value="F:metal ion binding"/>
    <property type="evidence" value="ECO:0007669"/>
    <property type="project" value="UniProtKB-KW"/>
</dbReference>
<reference evidence="8" key="1">
    <citation type="submission" date="2016-10" db="EMBL/GenBank/DDBJ databases">
        <authorList>
            <person name="Varghese N."/>
        </authorList>
    </citation>
    <scope>NUCLEOTIDE SEQUENCE [LARGE SCALE GENOMIC DNA]</scope>
    <source>
        <strain evidence="8">DSM 24868</strain>
    </source>
</reference>
<evidence type="ECO:0000256" key="3">
    <source>
        <dbReference type="HAMAP-Rule" id="MF_02225"/>
    </source>
</evidence>
<dbReference type="HAMAP" id="MF_02225">
    <property type="entry name" value="CoaBC"/>
    <property type="match status" value="1"/>
</dbReference>
<comment type="similarity">
    <text evidence="3 4">In the C-terminal section; belongs to the PPC synthetase family.</text>
</comment>
<sequence>MRVLLGVTGGVAAYKAAIVLRRLKEDGHTVRVVPTPASLQFVGRATWEALSGLPATAETFDNVPAVEHVRLGQQADLVLVAPATADFLAQLAHGEARDLLGNALLATRAPVVVAPAMHTEMWEKASTQANVATLRARGVTVIEPAVGRLTGPDSGPGRLPDPEDIVAAAYAAVGGGPVPAGASPAPWGDLAGLRVVISAGGTREPLDAVRFLGNRSTGLQGFALAEAARERGADVTVVAANVGLPLSEGVARIDVESSVELADAVRSSASHADVVIMAAAVADFRAREASQTKIKKDGSGTLTLELVETEDVLRGLVAEEMPGRTVVGFAAETGDDAASALEHARAKARRKGTDLLVFNPVGGGRGFGDVPNEVTMLDADGEQVARAAGTKLAVAHAVLDAVVRLRA</sequence>
<comment type="cofactor">
    <cofactor evidence="3">
        <name>Mg(2+)</name>
        <dbReference type="ChEBI" id="CHEBI:18420"/>
    </cofactor>
</comment>
<dbReference type="Pfam" id="PF02441">
    <property type="entry name" value="Flavoprotein"/>
    <property type="match status" value="1"/>
</dbReference>
<dbReference type="Gene3D" id="3.40.50.10300">
    <property type="entry name" value="CoaB-like"/>
    <property type="match status" value="1"/>
</dbReference>
<keyword evidence="8" id="KW-1185">Reference proteome</keyword>
<protein>
    <recommendedName>
        <fullName evidence="3">Coenzyme A biosynthesis bifunctional protein CoaBC</fullName>
    </recommendedName>
    <alternativeName>
        <fullName evidence="3">DNA/pantothenate metabolism flavoprotein</fullName>
    </alternativeName>
    <alternativeName>
        <fullName evidence="3">Phosphopantothenoylcysteine synthetase/decarboxylase</fullName>
        <shortName evidence="3">PPCS-PPCDC</shortName>
    </alternativeName>
    <domain>
        <recommendedName>
            <fullName evidence="3">Phosphopantothenoylcysteine decarboxylase</fullName>
            <shortName evidence="3">PPC decarboxylase</shortName>
            <shortName evidence="3">PPC-DC</shortName>
            <ecNumber evidence="3">4.1.1.36</ecNumber>
        </recommendedName>
        <alternativeName>
            <fullName evidence="3">CoaC</fullName>
        </alternativeName>
    </domain>
    <domain>
        <recommendedName>
            <fullName evidence="3">Phosphopantothenate--cysteine ligase</fullName>
            <ecNumber evidence="3">6.3.2.5</ecNumber>
        </recommendedName>
        <alternativeName>
            <fullName evidence="3">CoaB</fullName>
        </alternativeName>
        <alternativeName>
            <fullName evidence="3">Phosphopantothenoylcysteine synthetase</fullName>
            <shortName evidence="3">PPC synthetase</shortName>
            <shortName evidence="3">PPC-S</shortName>
        </alternativeName>
    </domain>
</protein>
<organism evidence="7 8">
    <name type="scientific">Demequina mangrovi</name>
    <dbReference type="NCBI Taxonomy" id="1043493"/>
    <lineage>
        <taxon>Bacteria</taxon>
        <taxon>Bacillati</taxon>
        <taxon>Actinomycetota</taxon>
        <taxon>Actinomycetes</taxon>
        <taxon>Micrococcales</taxon>
        <taxon>Demequinaceae</taxon>
        <taxon>Demequina</taxon>
    </lineage>
</organism>
<dbReference type="InterPro" id="IPR007085">
    <property type="entry name" value="DNA/pantothenate-metab_flavo_C"/>
</dbReference>
<dbReference type="InterPro" id="IPR035929">
    <property type="entry name" value="CoaB-like_sf"/>
</dbReference>
<name>A0A1H6UDC3_9MICO</name>
<feature type="region of interest" description="Phosphopantothenoylcysteine decarboxylase" evidence="3">
    <location>
        <begin position="1"/>
        <end position="194"/>
    </location>
</feature>
<feature type="binding site" evidence="3">
    <location>
        <position position="283"/>
    </location>
    <ligand>
        <name>CTP</name>
        <dbReference type="ChEBI" id="CHEBI:37563"/>
    </ligand>
</feature>
<comment type="caution">
    <text evidence="3">Lacks conserved residue(s) required for the propagation of feature annotation.</text>
</comment>
<comment type="function">
    <text evidence="3">Catalyzes two sequential steps in the biosynthesis of coenzyme A. In the first step cysteine is conjugated to 4'-phosphopantothenate to form 4-phosphopantothenoylcysteine. In the second step the latter compound is decarboxylated to form 4'-phosphopantotheine.</text>
</comment>
<keyword evidence="3" id="KW-0511">Multifunctional enzyme</keyword>
<dbReference type="eggNOG" id="COG0452">
    <property type="taxonomic scope" value="Bacteria"/>
</dbReference>
<keyword evidence="3 4" id="KW-0285">Flavoprotein</keyword>
<dbReference type="AlphaFoldDB" id="A0A1H6UDC3"/>
<dbReference type="Gene3D" id="3.40.50.1950">
    <property type="entry name" value="Flavin prenyltransferase-like"/>
    <property type="match status" value="1"/>
</dbReference>
<comment type="function">
    <text evidence="4">Catalyzes two steps in the biosynthesis of coenzyme A. In the first step cysteine is conjugated to 4'-phosphopantothenate to form 4-phosphopantothenoylcysteine, in the latter compound is decarboxylated to form 4'-phosphopantotheine.</text>
</comment>
<dbReference type="InterPro" id="IPR003382">
    <property type="entry name" value="Flavoprotein"/>
</dbReference>
<dbReference type="InterPro" id="IPR036551">
    <property type="entry name" value="Flavin_trans-like"/>
</dbReference>